<accession>A0A2N0Z6B2</accession>
<organism evidence="1 2">
    <name type="scientific">Niallia nealsonii</name>
    <dbReference type="NCBI Taxonomy" id="115979"/>
    <lineage>
        <taxon>Bacteria</taxon>
        <taxon>Bacillati</taxon>
        <taxon>Bacillota</taxon>
        <taxon>Bacilli</taxon>
        <taxon>Bacillales</taxon>
        <taxon>Bacillaceae</taxon>
        <taxon>Niallia</taxon>
    </lineage>
</organism>
<dbReference type="AlphaFoldDB" id="A0A2N0Z6B2"/>
<proteinExistence type="predicted"/>
<dbReference type="EMBL" id="PISE01000008">
    <property type="protein sequence ID" value="PKG25055.1"/>
    <property type="molecule type" value="Genomic_DNA"/>
</dbReference>
<comment type="caution">
    <text evidence="1">The sequence shown here is derived from an EMBL/GenBank/DDBJ whole genome shotgun (WGS) entry which is preliminary data.</text>
</comment>
<reference evidence="1 2" key="1">
    <citation type="journal article" date="2003" name="Int. J. Syst. Evol. Microbiol.">
        <title>Bacillus nealsonii sp. nov., isolated from a spacecraft-assembly facility, whose spores are gamma-radiation resistant.</title>
        <authorList>
            <person name="Venkateswaran K."/>
            <person name="Kempf M."/>
            <person name="Chen F."/>
            <person name="Satomi M."/>
            <person name="Nicholson W."/>
            <person name="Kern R."/>
        </authorList>
    </citation>
    <scope>NUCLEOTIDE SEQUENCE [LARGE SCALE GENOMIC DNA]</scope>
    <source>
        <strain evidence="1 2">FO-92</strain>
    </source>
</reference>
<name>A0A2N0Z6B2_9BACI</name>
<dbReference type="InterPro" id="IPR014962">
    <property type="entry name" value="YolD"/>
</dbReference>
<evidence type="ECO:0000313" key="1">
    <source>
        <dbReference type="EMBL" id="PKG25055.1"/>
    </source>
</evidence>
<evidence type="ECO:0008006" key="3">
    <source>
        <dbReference type="Google" id="ProtNLM"/>
    </source>
</evidence>
<gene>
    <name evidence="1" type="ORF">CWS01_04080</name>
</gene>
<dbReference type="RefSeq" id="WP_101175770.1">
    <property type="nucleotide sequence ID" value="NZ_PISE01000008.1"/>
</dbReference>
<keyword evidence="2" id="KW-1185">Reference proteome</keyword>
<protein>
    <recommendedName>
        <fullName evidence="3">YolD-like family protein</fullName>
    </recommendedName>
</protein>
<dbReference type="OrthoDB" id="2937497at2"/>
<evidence type="ECO:0000313" key="2">
    <source>
        <dbReference type="Proteomes" id="UP000233375"/>
    </source>
</evidence>
<dbReference type="Proteomes" id="UP000233375">
    <property type="component" value="Unassembled WGS sequence"/>
</dbReference>
<dbReference type="Pfam" id="PF08863">
    <property type="entry name" value="YolD"/>
    <property type="match status" value="1"/>
</dbReference>
<sequence length="64" mass="7581">MILKELGRNRMIIINYYKNGFLQTCKGYVQKLNLNDQSIDLKDERQNLLNIRISWIHDVTAVSK</sequence>